<dbReference type="PROSITE" id="PS50977">
    <property type="entry name" value="HTH_TETR_2"/>
    <property type="match status" value="1"/>
</dbReference>
<proteinExistence type="predicted"/>
<dbReference type="InterPro" id="IPR001647">
    <property type="entry name" value="HTH_TetR"/>
</dbReference>
<protein>
    <submittedName>
        <fullName evidence="6">TetR/AcrR family transcriptional regulator C-terminal domain-containing protein</fullName>
    </submittedName>
</protein>
<evidence type="ECO:0000259" key="5">
    <source>
        <dbReference type="PROSITE" id="PS50977"/>
    </source>
</evidence>
<keyword evidence="1" id="KW-0805">Transcription regulation</keyword>
<dbReference type="SUPFAM" id="SSF46689">
    <property type="entry name" value="Homeodomain-like"/>
    <property type="match status" value="1"/>
</dbReference>
<dbReference type="Gene3D" id="1.10.357.10">
    <property type="entry name" value="Tetracycline Repressor, domain 2"/>
    <property type="match status" value="1"/>
</dbReference>
<dbReference type="InterPro" id="IPR036271">
    <property type="entry name" value="Tet_transcr_reg_TetR-rel_C_sf"/>
</dbReference>
<name>A0A9Q9MJ72_9ACTN</name>
<dbReference type="Gene3D" id="1.10.10.60">
    <property type="entry name" value="Homeodomain-like"/>
    <property type="match status" value="1"/>
</dbReference>
<accession>A0A9Q9MJ72</accession>
<dbReference type="InterPro" id="IPR050109">
    <property type="entry name" value="HTH-type_TetR-like_transc_reg"/>
</dbReference>
<dbReference type="InterPro" id="IPR004111">
    <property type="entry name" value="Repressor_TetR_C"/>
</dbReference>
<dbReference type="Pfam" id="PF00440">
    <property type="entry name" value="TetR_N"/>
    <property type="match status" value="1"/>
</dbReference>
<dbReference type="Pfam" id="PF02909">
    <property type="entry name" value="TetR_C_1"/>
    <property type="match status" value="1"/>
</dbReference>
<keyword evidence="2 4" id="KW-0238">DNA-binding</keyword>
<dbReference type="OrthoDB" id="3818006at2"/>
<keyword evidence="7" id="KW-1185">Reference proteome</keyword>
<reference evidence="6" key="1">
    <citation type="submission" date="2021-04" db="EMBL/GenBank/DDBJ databases">
        <title>Dactylosporangium aurantiacum NRRL B-8018 full assembly.</title>
        <authorList>
            <person name="Hartkoorn R.C."/>
            <person name="Beaudoing E."/>
            <person name="Hot D."/>
        </authorList>
    </citation>
    <scope>NUCLEOTIDE SEQUENCE</scope>
    <source>
        <strain evidence="6">NRRL B-8018</strain>
    </source>
</reference>
<feature type="domain" description="HTH tetR-type" evidence="5">
    <location>
        <begin position="17"/>
        <end position="77"/>
    </location>
</feature>
<dbReference type="EMBL" id="CP073767">
    <property type="protein sequence ID" value="UWZ58689.1"/>
    <property type="molecule type" value="Genomic_DNA"/>
</dbReference>
<evidence type="ECO:0000256" key="2">
    <source>
        <dbReference type="ARBA" id="ARBA00023125"/>
    </source>
</evidence>
<evidence type="ECO:0000313" key="7">
    <source>
        <dbReference type="Proteomes" id="UP001058003"/>
    </source>
</evidence>
<dbReference type="GO" id="GO:0000976">
    <property type="term" value="F:transcription cis-regulatory region binding"/>
    <property type="evidence" value="ECO:0007669"/>
    <property type="project" value="TreeGrafter"/>
</dbReference>
<dbReference type="KEGG" id="daur:Daura_22495"/>
<dbReference type="GO" id="GO:0003700">
    <property type="term" value="F:DNA-binding transcription factor activity"/>
    <property type="evidence" value="ECO:0007669"/>
    <property type="project" value="TreeGrafter"/>
</dbReference>
<evidence type="ECO:0000313" key="6">
    <source>
        <dbReference type="EMBL" id="UWZ58689.1"/>
    </source>
</evidence>
<gene>
    <name evidence="6" type="ORF">Daura_22495</name>
</gene>
<dbReference type="PANTHER" id="PTHR30055">
    <property type="entry name" value="HTH-TYPE TRANSCRIPTIONAL REGULATOR RUTR"/>
    <property type="match status" value="1"/>
</dbReference>
<dbReference type="GO" id="GO:0045892">
    <property type="term" value="P:negative regulation of DNA-templated transcription"/>
    <property type="evidence" value="ECO:0007669"/>
    <property type="project" value="InterPro"/>
</dbReference>
<dbReference type="InterPro" id="IPR009057">
    <property type="entry name" value="Homeodomain-like_sf"/>
</dbReference>
<evidence type="ECO:0000256" key="1">
    <source>
        <dbReference type="ARBA" id="ARBA00023015"/>
    </source>
</evidence>
<dbReference type="RefSeq" id="WP_033360660.1">
    <property type="nucleotide sequence ID" value="NZ_CP073767.1"/>
</dbReference>
<dbReference type="AlphaFoldDB" id="A0A9Q9MJ72"/>
<dbReference type="SUPFAM" id="SSF48498">
    <property type="entry name" value="Tetracyclin repressor-like, C-terminal domain"/>
    <property type="match status" value="1"/>
</dbReference>
<sequence>MSLVWERPVPDRRRSVSLDRERIVAAATALADAEGLEAVTLRRVAAGLDVLPMRLYTYLETKDDLLDLMADWAYQQIELPGPRTGWRPALRAVAQGLRTVAAEHPWLVTLLANRPPYGPNGLRLVERVWSALYDRAADPATAAAACTAFIGYVTGALAQEAGQPHHPGVERYLATAVTDGPFPTLARAFAELAPADTVAAGLEVVLDGIAARL</sequence>
<dbReference type="PANTHER" id="PTHR30055:SF151">
    <property type="entry name" value="TRANSCRIPTIONAL REGULATORY PROTEIN"/>
    <property type="match status" value="1"/>
</dbReference>
<evidence type="ECO:0000256" key="4">
    <source>
        <dbReference type="PROSITE-ProRule" id="PRU00335"/>
    </source>
</evidence>
<keyword evidence="3" id="KW-0804">Transcription</keyword>
<evidence type="ECO:0000256" key="3">
    <source>
        <dbReference type="ARBA" id="ARBA00023163"/>
    </source>
</evidence>
<feature type="DNA-binding region" description="H-T-H motif" evidence="4">
    <location>
        <begin position="40"/>
        <end position="59"/>
    </location>
</feature>
<dbReference type="Proteomes" id="UP001058003">
    <property type="component" value="Chromosome"/>
</dbReference>
<organism evidence="6 7">
    <name type="scientific">Dactylosporangium aurantiacum</name>
    <dbReference type="NCBI Taxonomy" id="35754"/>
    <lineage>
        <taxon>Bacteria</taxon>
        <taxon>Bacillati</taxon>
        <taxon>Actinomycetota</taxon>
        <taxon>Actinomycetes</taxon>
        <taxon>Micromonosporales</taxon>
        <taxon>Micromonosporaceae</taxon>
        <taxon>Dactylosporangium</taxon>
    </lineage>
</organism>